<dbReference type="AlphaFoldDB" id="G8TS22"/>
<dbReference type="Proteomes" id="UP000005439">
    <property type="component" value="Chromosome"/>
</dbReference>
<evidence type="ECO:0008006" key="3">
    <source>
        <dbReference type="Google" id="ProtNLM"/>
    </source>
</evidence>
<keyword evidence="2" id="KW-1185">Reference proteome</keyword>
<proteinExistence type="predicted"/>
<reference evidence="1 2" key="2">
    <citation type="journal article" date="2012" name="Stand. Genomic Sci.">
        <title>Complete genome sequence of the moderately thermophilic mineral-sulfide-oxidizing firmicute Sulfobacillus acidophilus type strain (NAL(T)).</title>
        <authorList>
            <person name="Anderson I."/>
            <person name="Chertkov O."/>
            <person name="Chen A."/>
            <person name="Saunders E."/>
            <person name="Lapidus A."/>
            <person name="Nolan M."/>
            <person name="Lucas S."/>
            <person name="Hammon N."/>
            <person name="Deshpande S."/>
            <person name="Cheng J.F."/>
            <person name="Han C."/>
            <person name="Tapia R."/>
            <person name="Goodwin L.A."/>
            <person name="Pitluck S."/>
            <person name="Liolios K."/>
            <person name="Pagani I."/>
            <person name="Ivanova N."/>
            <person name="Mikhailova N."/>
            <person name="Pati A."/>
            <person name="Palaniappan K."/>
            <person name="Land M."/>
            <person name="Pan C."/>
            <person name="Rohde M."/>
            <person name="Pukall R."/>
            <person name="Goker M."/>
            <person name="Detter J.C."/>
            <person name="Woyke T."/>
            <person name="Bristow J."/>
            <person name="Eisen J.A."/>
            <person name="Markowitz V."/>
            <person name="Hugenholtz P."/>
            <person name="Kyrpides N.C."/>
            <person name="Klenk H.P."/>
            <person name="Mavromatis K."/>
        </authorList>
    </citation>
    <scope>NUCLEOTIDE SEQUENCE [LARGE SCALE GENOMIC DNA]</scope>
    <source>
        <strain evidence="2">ATCC 700253 / DSM 10332 / NAL</strain>
    </source>
</reference>
<dbReference type="STRING" id="679936.Sulac_0845"/>
<dbReference type="PROSITE" id="PS51257">
    <property type="entry name" value="PROKAR_LIPOPROTEIN"/>
    <property type="match status" value="1"/>
</dbReference>
<dbReference type="InterPro" id="IPR008972">
    <property type="entry name" value="Cupredoxin"/>
</dbReference>
<name>G8TS22_SULAD</name>
<accession>G8TS22</accession>
<dbReference type="EMBL" id="CP003179">
    <property type="protein sequence ID" value="AEW04348.1"/>
    <property type="molecule type" value="Genomic_DNA"/>
</dbReference>
<dbReference type="Gene3D" id="2.60.40.420">
    <property type="entry name" value="Cupredoxins - blue copper proteins"/>
    <property type="match status" value="1"/>
</dbReference>
<dbReference type="KEGG" id="sap:Sulac_0845"/>
<gene>
    <name evidence="1" type="ordered locus">Sulac_0845</name>
</gene>
<dbReference type="SUPFAM" id="SSF49503">
    <property type="entry name" value="Cupredoxins"/>
    <property type="match status" value="1"/>
</dbReference>
<protein>
    <recommendedName>
        <fullName evidence="3">Cytochrome oxidase subunit II copper A binding domain-containing protein</fullName>
    </recommendedName>
</protein>
<dbReference type="HOGENOM" id="CLU_1433792_0_0_9"/>
<organism evidence="1 2">
    <name type="scientific">Sulfobacillus acidophilus (strain ATCC 700253 / DSM 10332 / NAL)</name>
    <dbReference type="NCBI Taxonomy" id="679936"/>
    <lineage>
        <taxon>Bacteria</taxon>
        <taxon>Bacillati</taxon>
        <taxon>Bacillota</taxon>
        <taxon>Clostridia</taxon>
        <taxon>Eubacteriales</taxon>
        <taxon>Clostridiales Family XVII. Incertae Sedis</taxon>
        <taxon>Sulfobacillus</taxon>
    </lineage>
</organism>
<reference evidence="2" key="1">
    <citation type="submission" date="2011-12" db="EMBL/GenBank/DDBJ databases">
        <title>The complete genome of chromosome of Sulfobacillus acidophilus DSM 10332.</title>
        <authorList>
            <person name="Lucas S."/>
            <person name="Han J."/>
            <person name="Lapidus A."/>
            <person name="Bruce D."/>
            <person name="Goodwin L."/>
            <person name="Pitluck S."/>
            <person name="Peters L."/>
            <person name="Kyrpides N."/>
            <person name="Mavromatis K."/>
            <person name="Ivanova N."/>
            <person name="Mikhailova N."/>
            <person name="Chertkov O."/>
            <person name="Saunders E."/>
            <person name="Detter J.C."/>
            <person name="Tapia R."/>
            <person name="Han C."/>
            <person name="Land M."/>
            <person name="Hauser L."/>
            <person name="Markowitz V."/>
            <person name="Cheng J.-F."/>
            <person name="Hugenholtz P."/>
            <person name="Woyke T."/>
            <person name="Wu D."/>
            <person name="Pukall R."/>
            <person name="Gehrich-Schroeter G."/>
            <person name="Schneider S."/>
            <person name="Klenk H.-P."/>
            <person name="Eisen J.A."/>
        </authorList>
    </citation>
    <scope>NUCLEOTIDE SEQUENCE [LARGE SCALE GENOMIC DNA]</scope>
    <source>
        <strain evidence="2">ATCC 700253 / DSM 10332 / NAL</strain>
    </source>
</reference>
<dbReference type="PATRIC" id="fig|679936.5.peg.896"/>
<evidence type="ECO:0000313" key="2">
    <source>
        <dbReference type="Proteomes" id="UP000005439"/>
    </source>
</evidence>
<evidence type="ECO:0000313" key="1">
    <source>
        <dbReference type="EMBL" id="AEW04348.1"/>
    </source>
</evidence>
<sequence>MKRGREKRLPAVLAVVGGSLWLTGCGSSAPSAAPAPTTVARTMTILTGKMDGKPGWPKYTPADWTAPVGAKVALTIVSYDDGPSPLPSGSPFATVQGTTSGTEWVNGKPVSHVNPQEVAHTFTIPAMHLNLVIPAAPRGGKITVKATFNMPAHPGQYGWQCEAPCGTGLDGMGGPMMTPGWMEGTINAR</sequence>